<dbReference type="Proteomes" id="UP000324800">
    <property type="component" value="Unassembled WGS sequence"/>
</dbReference>
<reference evidence="1 2" key="1">
    <citation type="submission" date="2019-03" db="EMBL/GenBank/DDBJ databases">
        <title>Single cell metagenomics reveals metabolic interactions within the superorganism composed of flagellate Streblomastix strix and complex community of Bacteroidetes bacteria on its surface.</title>
        <authorList>
            <person name="Treitli S.C."/>
            <person name="Kolisko M."/>
            <person name="Husnik F."/>
            <person name="Keeling P."/>
            <person name="Hampl V."/>
        </authorList>
    </citation>
    <scope>NUCLEOTIDE SEQUENCE [LARGE SCALE GENOMIC DNA]</scope>
    <source>
        <strain evidence="1">ST1C</strain>
    </source>
</reference>
<name>A0A5J4VPS1_9EUKA</name>
<protein>
    <submittedName>
        <fullName evidence="1">Uncharacterized protein</fullName>
    </submittedName>
</protein>
<comment type="caution">
    <text evidence="1">The sequence shown here is derived from an EMBL/GenBank/DDBJ whole genome shotgun (WGS) entry which is preliminary data.</text>
</comment>
<accession>A0A5J4VPS1</accession>
<sequence>DRRYLVCETPDTHRHNFEYFNKIHQAIKQAGFYDNLYTFFLKRDISQINLQIIPMTDAKKDLQKVSKSPAENFVVQYLKQLIQDKECSQALHYKPSQ</sequence>
<feature type="non-terminal residue" evidence="1">
    <location>
        <position position="1"/>
    </location>
</feature>
<evidence type="ECO:0000313" key="2">
    <source>
        <dbReference type="Proteomes" id="UP000324800"/>
    </source>
</evidence>
<organism evidence="1 2">
    <name type="scientific">Streblomastix strix</name>
    <dbReference type="NCBI Taxonomy" id="222440"/>
    <lineage>
        <taxon>Eukaryota</taxon>
        <taxon>Metamonada</taxon>
        <taxon>Preaxostyla</taxon>
        <taxon>Oxymonadida</taxon>
        <taxon>Streblomastigidae</taxon>
        <taxon>Streblomastix</taxon>
    </lineage>
</organism>
<dbReference type="EMBL" id="SNRW01005812">
    <property type="protein sequence ID" value="KAA6384326.1"/>
    <property type="molecule type" value="Genomic_DNA"/>
</dbReference>
<gene>
    <name evidence="1" type="ORF">EZS28_020146</name>
</gene>
<evidence type="ECO:0000313" key="1">
    <source>
        <dbReference type="EMBL" id="KAA6384326.1"/>
    </source>
</evidence>
<dbReference type="AlphaFoldDB" id="A0A5J4VPS1"/>
<proteinExistence type="predicted"/>